<keyword evidence="4" id="KW-0788">Thiol protease</keyword>
<dbReference type="InterPro" id="IPR000169">
    <property type="entry name" value="Pept_cys_AS"/>
</dbReference>
<evidence type="ECO:0000256" key="6">
    <source>
        <dbReference type="ARBA" id="ARBA00023157"/>
    </source>
</evidence>
<proteinExistence type="inferred from homology"/>
<dbReference type="Proteomes" id="UP000076858">
    <property type="component" value="Unassembled WGS sequence"/>
</dbReference>
<keyword evidence="3" id="KW-0378">Hydrolase</keyword>
<dbReference type="SUPFAM" id="SSF54001">
    <property type="entry name" value="Cysteine proteinases"/>
    <property type="match status" value="1"/>
</dbReference>
<keyword evidence="2" id="KW-0645">Protease</keyword>
<sequence>MKFLSGLAGFAMTLTVIYCSSDSDTWEKYKKKHGKDYNIAADGGKQDAMRKELFLNKTRIIEQHNSEKFTSFKREINKFSDMLPAELAKYLGIKPSLAPPIRLMDSISTDLYNRRRPAATLDYRNHNCMPPVKDQGQCGSCWAFASTTPLEFATCMKRGRSVLLSEQQLVDCDKTNGGCDGGWYTSAWIYIWKAWGSAKQSLYPYNAQENKCTYSWFMRDAKVFTYRYAPSKNMLAMQQAIEKYGLLATAFTVVDSFSSYADGVYDDNACDGQPVNHAIVIVGWDTLNGVDYWIARNSWGPDWGKNGYIYVKRGVNKCGIETYPAYLLAF</sequence>
<evidence type="ECO:0000256" key="4">
    <source>
        <dbReference type="ARBA" id="ARBA00022807"/>
    </source>
</evidence>
<dbReference type="InterPro" id="IPR000668">
    <property type="entry name" value="Peptidase_C1A_C"/>
</dbReference>
<name>A0A0P5U783_9CRUS</name>
<dbReference type="InterPro" id="IPR025660">
    <property type="entry name" value="Pept_his_AS"/>
</dbReference>
<dbReference type="GO" id="GO:0006508">
    <property type="term" value="P:proteolysis"/>
    <property type="evidence" value="ECO:0007669"/>
    <property type="project" value="UniProtKB-KW"/>
</dbReference>
<dbReference type="SMART" id="SM00848">
    <property type="entry name" value="Inhibitor_I29"/>
    <property type="match status" value="1"/>
</dbReference>
<dbReference type="InterPro" id="IPR038765">
    <property type="entry name" value="Papain-like_cys_pep_sf"/>
</dbReference>
<gene>
    <name evidence="7" type="ORF">APZ42_023963</name>
</gene>
<dbReference type="PANTHER" id="PTHR12411">
    <property type="entry name" value="CYSTEINE PROTEASE FAMILY C1-RELATED"/>
    <property type="match status" value="1"/>
</dbReference>
<dbReference type="InterPro" id="IPR013201">
    <property type="entry name" value="Prot_inhib_I29"/>
</dbReference>
<keyword evidence="5" id="KW-0865">Zymogen</keyword>
<evidence type="ECO:0000256" key="1">
    <source>
        <dbReference type="ARBA" id="ARBA00008455"/>
    </source>
</evidence>
<dbReference type="InterPro" id="IPR039417">
    <property type="entry name" value="Peptidase_C1A_papain-like"/>
</dbReference>
<comment type="similarity">
    <text evidence="1">Belongs to the peptidase C1 family.</text>
</comment>
<evidence type="ECO:0000256" key="5">
    <source>
        <dbReference type="ARBA" id="ARBA00023145"/>
    </source>
</evidence>
<dbReference type="InterPro" id="IPR013128">
    <property type="entry name" value="Peptidase_C1A"/>
</dbReference>
<dbReference type="PROSITE" id="PS00640">
    <property type="entry name" value="THIOL_PROTEASE_ASN"/>
    <property type="match status" value="1"/>
</dbReference>
<dbReference type="AlphaFoldDB" id="A0A0P5U783"/>
<dbReference type="CDD" id="cd02248">
    <property type="entry name" value="Peptidase_C1A"/>
    <property type="match status" value="1"/>
</dbReference>
<dbReference type="STRING" id="35525.A0A0P5U783"/>
<keyword evidence="6" id="KW-1015">Disulfide bond</keyword>
<dbReference type="Gene3D" id="3.90.70.10">
    <property type="entry name" value="Cysteine proteinases"/>
    <property type="match status" value="1"/>
</dbReference>
<dbReference type="SMART" id="SM00645">
    <property type="entry name" value="Pept_C1"/>
    <property type="match status" value="1"/>
</dbReference>
<accession>A0A0P5U783</accession>
<dbReference type="OrthoDB" id="10253408at2759"/>
<dbReference type="GO" id="GO:0008234">
    <property type="term" value="F:cysteine-type peptidase activity"/>
    <property type="evidence" value="ECO:0007669"/>
    <property type="project" value="UniProtKB-KW"/>
</dbReference>
<evidence type="ECO:0000313" key="7">
    <source>
        <dbReference type="EMBL" id="KZS11246.1"/>
    </source>
</evidence>
<evidence type="ECO:0000256" key="3">
    <source>
        <dbReference type="ARBA" id="ARBA00022801"/>
    </source>
</evidence>
<dbReference type="PRINTS" id="PR00705">
    <property type="entry name" value="PAPAIN"/>
</dbReference>
<organism evidence="7 8">
    <name type="scientific">Daphnia magna</name>
    <dbReference type="NCBI Taxonomy" id="35525"/>
    <lineage>
        <taxon>Eukaryota</taxon>
        <taxon>Metazoa</taxon>
        <taxon>Ecdysozoa</taxon>
        <taxon>Arthropoda</taxon>
        <taxon>Crustacea</taxon>
        <taxon>Branchiopoda</taxon>
        <taxon>Diplostraca</taxon>
        <taxon>Cladocera</taxon>
        <taxon>Anomopoda</taxon>
        <taxon>Daphniidae</taxon>
        <taxon>Daphnia</taxon>
    </lineage>
</organism>
<keyword evidence="8" id="KW-1185">Reference proteome</keyword>
<dbReference type="PROSITE" id="PS00139">
    <property type="entry name" value="THIOL_PROTEASE_CYS"/>
    <property type="match status" value="1"/>
</dbReference>
<dbReference type="Pfam" id="PF08246">
    <property type="entry name" value="Inhibitor_I29"/>
    <property type="match status" value="1"/>
</dbReference>
<dbReference type="PROSITE" id="PS00639">
    <property type="entry name" value="THIOL_PROTEASE_HIS"/>
    <property type="match status" value="1"/>
</dbReference>
<protein>
    <submittedName>
        <fullName evidence="7">Uncharacterized protein</fullName>
    </submittedName>
</protein>
<evidence type="ECO:0000256" key="2">
    <source>
        <dbReference type="ARBA" id="ARBA00022670"/>
    </source>
</evidence>
<comment type="caution">
    <text evidence="7">The sequence shown here is derived from an EMBL/GenBank/DDBJ whole genome shotgun (WGS) entry which is preliminary data.</text>
</comment>
<dbReference type="InterPro" id="IPR025661">
    <property type="entry name" value="Pept_asp_AS"/>
</dbReference>
<reference evidence="7 8" key="1">
    <citation type="submission" date="2016-03" db="EMBL/GenBank/DDBJ databases">
        <title>EvidentialGene: Evidence-directed Construction of Genes on Genomes.</title>
        <authorList>
            <person name="Gilbert D.G."/>
            <person name="Choi J.-H."/>
            <person name="Mockaitis K."/>
            <person name="Colbourne J."/>
            <person name="Pfrender M."/>
        </authorList>
    </citation>
    <scope>NUCLEOTIDE SEQUENCE [LARGE SCALE GENOMIC DNA]</scope>
    <source>
        <strain evidence="7 8">Xinb3</strain>
        <tissue evidence="7">Complete organism</tissue>
    </source>
</reference>
<dbReference type="Pfam" id="PF00112">
    <property type="entry name" value="Peptidase_C1"/>
    <property type="match status" value="1"/>
</dbReference>
<dbReference type="EMBL" id="LRGB01001581">
    <property type="protein sequence ID" value="KZS11246.1"/>
    <property type="molecule type" value="Genomic_DNA"/>
</dbReference>
<evidence type="ECO:0000313" key="8">
    <source>
        <dbReference type="Proteomes" id="UP000076858"/>
    </source>
</evidence>